<dbReference type="KEGG" id="run:DR864_14855"/>
<dbReference type="InterPro" id="IPR007492">
    <property type="entry name" value="LytTR_DNA-bd_dom"/>
</dbReference>
<dbReference type="AlphaFoldDB" id="A0A344TJW7"/>
<sequence>MNTQPLFNSYLSTKTVSSSAIHSIIIPNGNHQVVIQTDQLMCMEGCGNYTFLYTNDGKRYLVSKTLKSYAAILDDQVFLRVHKSWIINLKYLQEFCEYERSLKLRGGREIAISRRRIREVCEVLTPIVKCA</sequence>
<dbReference type="PROSITE" id="PS50930">
    <property type="entry name" value="HTH_LYTTR"/>
    <property type="match status" value="1"/>
</dbReference>
<evidence type="ECO:0000259" key="1">
    <source>
        <dbReference type="PROSITE" id="PS50930"/>
    </source>
</evidence>
<dbReference type="OrthoDB" id="1430683at2"/>
<protein>
    <submittedName>
        <fullName evidence="2">LytTR family transcriptional regulator</fullName>
    </submittedName>
</protein>
<dbReference type="GO" id="GO:0000156">
    <property type="term" value="F:phosphorelay response regulator activity"/>
    <property type="evidence" value="ECO:0007669"/>
    <property type="project" value="InterPro"/>
</dbReference>
<accession>A0A344TJW7</accession>
<dbReference type="Proteomes" id="UP000251993">
    <property type="component" value="Chromosome"/>
</dbReference>
<reference evidence="2 3" key="1">
    <citation type="submission" date="2018-07" db="EMBL/GenBank/DDBJ databases">
        <title>Genome sequencing of Runella.</title>
        <authorList>
            <person name="Baek M.-G."/>
            <person name="Yi H."/>
        </authorList>
    </citation>
    <scope>NUCLEOTIDE SEQUENCE [LARGE SCALE GENOMIC DNA]</scope>
    <source>
        <strain evidence="2 3">HYN0085</strain>
    </source>
</reference>
<gene>
    <name evidence="2" type="ORF">DR864_14855</name>
</gene>
<keyword evidence="3" id="KW-1185">Reference proteome</keyword>
<dbReference type="SMART" id="SM00850">
    <property type="entry name" value="LytTR"/>
    <property type="match status" value="1"/>
</dbReference>
<dbReference type="Gene3D" id="2.40.50.1020">
    <property type="entry name" value="LytTr DNA-binding domain"/>
    <property type="match status" value="1"/>
</dbReference>
<feature type="domain" description="HTH LytTR-type" evidence="1">
    <location>
        <begin position="24"/>
        <end position="126"/>
    </location>
</feature>
<dbReference type="PANTHER" id="PTHR37299">
    <property type="entry name" value="TRANSCRIPTIONAL REGULATOR-RELATED"/>
    <property type="match status" value="1"/>
</dbReference>
<organism evidence="2 3">
    <name type="scientific">Runella rosea</name>
    <dbReference type="NCBI Taxonomy" id="2259595"/>
    <lineage>
        <taxon>Bacteria</taxon>
        <taxon>Pseudomonadati</taxon>
        <taxon>Bacteroidota</taxon>
        <taxon>Cytophagia</taxon>
        <taxon>Cytophagales</taxon>
        <taxon>Spirosomataceae</taxon>
        <taxon>Runella</taxon>
    </lineage>
</organism>
<dbReference type="PANTHER" id="PTHR37299:SF1">
    <property type="entry name" value="STAGE 0 SPORULATION PROTEIN A HOMOLOG"/>
    <property type="match status" value="1"/>
</dbReference>
<proteinExistence type="predicted"/>
<evidence type="ECO:0000313" key="3">
    <source>
        <dbReference type="Proteomes" id="UP000251993"/>
    </source>
</evidence>
<dbReference type="InterPro" id="IPR046947">
    <property type="entry name" value="LytR-like"/>
</dbReference>
<dbReference type="GO" id="GO:0003677">
    <property type="term" value="F:DNA binding"/>
    <property type="evidence" value="ECO:0007669"/>
    <property type="project" value="InterPro"/>
</dbReference>
<dbReference type="EMBL" id="CP030850">
    <property type="protein sequence ID" value="AXE18938.1"/>
    <property type="molecule type" value="Genomic_DNA"/>
</dbReference>
<dbReference type="Pfam" id="PF04397">
    <property type="entry name" value="LytTR"/>
    <property type="match status" value="1"/>
</dbReference>
<evidence type="ECO:0000313" key="2">
    <source>
        <dbReference type="EMBL" id="AXE18938.1"/>
    </source>
</evidence>
<name>A0A344TJW7_9BACT</name>